<protein>
    <submittedName>
        <fullName evidence="1">Uncharacterized protein</fullName>
    </submittedName>
</protein>
<dbReference type="STRING" id="384616.Pisl_0561"/>
<dbReference type="Proteomes" id="UP000002595">
    <property type="component" value="Chromosome"/>
</dbReference>
<dbReference type="OrthoDB" id="26612at2157"/>
<dbReference type="eggNOG" id="arCOG05683">
    <property type="taxonomic scope" value="Archaea"/>
</dbReference>
<dbReference type="KEGG" id="pis:Pisl_0561"/>
<dbReference type="EMBL" id="CP000504">
    <property type="protein sequence ID" value="ABL87739.1"/>
    <property type="molecule type" value="Genomic_DNA"/>
</dbReference>
<organism evidence="1 2">
    <name type="scientific">Pyrobaculum islandicum (strain DSM 4184 / JCM 9189 / GEO3)</name>
    <dbReference type="NCBI Taxonomy" id="384616"/>
    <lineage>
        <taxon>Archaea</taxon>
        <taxon>Thermoproteota</taxon>
        <taxon>Thermoprotei</taxon>
        <taxon>Thermoproteales</taxon>
        <taxon>Thermoproteaceae</taxon>
        <taxon>Pyrobaculum</taxon>
    </lineage>
</organism>
<gene>
    <name evidence="1" type="ordered locus">Pisl_0561</name>
</gene>
<dbReference type="HOGENOM" id="CLU_1801767_0_0_2"/>
<proteinExistence type="predicted"/>
<dbReference type="RefSeq" id="WP_011762315.1">
    <property type="nucleotide sequence ID" value="NC_008701.1"/>
</dbReference>
<reference evidence="1" key="1">
    <citation type="submission" date="2006-12" db="EMBL/GenBank/DDBJ databases">
        <title>Complete sequence of Pyrobaculum islandicum DSM 4184.</title>
        <authorList>
            <person name="Copeland A."/>
            <person name="Lucas S."/>
            <person name="Lapidus A."/>
            <person name="Barry K."/>
            <person name="Detter J.C."/>
            <person name="Glavina del Rio T."/>
            <person name="Dalin E."/>
            <person name="Tice H."/>
            <person name="Pitluck S."/>
            <person name="Meincke L."/>
            <person name="Brettin T."/>
            <person name="Bruce D."/>
            <person name="Han C."/>
            <person name="Tapia R."/>
            <person name="Gilna P."/>
            <person name="Schmutz J."/>
            <person name="Larimer F."/>
            <person name="Land M."/>
            <person name="Hauser L."/>
            <person name="Kyrpides N."/>
            <person name="Mikhailova N."/>
            <person name="Cozen A.E."/>
            <person name="Fitz-Gibbon S.T."/>
            <person name="House C.H."/>
            <person name="Saltikov C."/>
            <person name="Lowe T."/>
            <person name="Richardson P."/>
        </authorList>
    </citation>
    <scope>NUCLEOTIDE SEQUENCE [LARGE SCALE GENOMIC DNA]</scope>
    <source>
        <strain evidence="1">DSM 4184</strain>
    </source>
</reference>
<accession>A1RS07</accession>
<evidence type="ECO:0000313" key="2">
    <source>
        <dbReference type="Proteomes" id="UP000002595"/>
    </source>
</evidence>
<keyword evidence="2" id="KW-1185">Reference proteome</keyword>
<dbReference type="AlphaFoldDB" id="A1RS07"/>
<evidence type="ECO:0000313" key="1">
    <source>
        <dbReference type="EMBL" id="ABL87739.1"/>
    </source>
</evidence>
<sequence length="142" mass="16460">MRIERTGQPVSKLLQLLEEDLKREDIIYLERVPSPKANERYRDVVSRFFTEFGIATVYIKVRGSTFERRYVINAKYDWAVGGVVEGWVVEGDVVRVYEPIAISLSDIGKALDYYGDAYWKAEERILSKKMAEVYTEEKPPAD</sequence>
<name>A1RS07_PYRIL</name>
<dbReference type="GeneID" id="4617508"/>